<evidence type="ECO:0000313" key="1">
    <source>
        <dbReference type="EMBL" id="KKT57528.1"/>
    </source>
</evidence>
<comment type="caution">
    <text evidence="1">The sequence shown here is derived from an EMBL/GenBank/DDBJ whole genome shotgun (WGS) entry which is preliminary data.</text>
</comment>
<accession>A0A0G1IFD0</accession>
<gene>
    <name evidence="1" type="ORF">UW49_C0003G0007</name>
</gene>
<name>A0A0G1IFD0_9BACT</name>
<evidence type="ECO:0000313" key="2">
    <source>
        <dbReference type="Proteomes" id="UP000033977"/>
    </source>
</evidence>
<proteinExistence type="predicted"/>
<reference evidence="1 2" key="1">
    <citation type="journal article" date="2015" name="Nature">
        <title>rRNA introns, odd ribosomes, and small enigmatic genomes across a large radiation of phyla.</title>
        <authorList>
            <person name="Brown C.T."/>
            <person name="Hug L.A."/>
            <person name="Thomas B.C."/>
            <person name="Sharon I."/>
            <person name="Castelle C.J."/>
            <person name="Singh A."/>
            <person name="Wilkins M.J."/>
            <person name="Williams K.H."/>
            <person name="Banfield J.F."/>
        </authorList>
    </citation>
    <scope>NUCLEOTIDE SEQUENCE [LARGE SCALE GENOMIC DNA]</scope>
</reference>
<sequence>MEGQNVLWKRWNRVDESLRIALETTLLAGIEPEYVDGLEIPPVGVLEENKMIYRAKAVAEKRFNPLLIKSADEEGRGEQKETVDRHYHPSIGGSPFLRSAVRRVAFKIHIKKGDKPENGLFKRLCFHKHSGKKTPASLWCGRASEKKPFGFDTDGNFHYVNLSYPGRDGGFELVFIKVSDAGLALPYYLKVEAHDEDGGVVFVEVSKVDSRAVPAFLREQY</sequence>
<dbReference type="EMBL" id="LCIN01000003">
    <property type="protein sequence ID" value="KKT57528.1"/>
    <property type="molecule type" value="Genomic_DNA"/>
</dbReference>
<organism evidence="1 2">
    <name type="scientific">Candidatus Giovannonibacteria bacterium GW2011_GWB1_44_23</name>
    <dbReference type="NCBI Taxonomy" id="1618652"/>
    <lineage>
        <taxon>Bacteria</taxon>
        <taxon>Candidatus Giovannoniibacteriota</taxon>
    </lineage>
</organism>
<dbReference type="AlphaFoldDB" id="A0A0G1IFD0"/>
<dbReference type="Proteomes" id="UP000033977">
    <property type="component" value="Unassembled WGS sequence"/>
</dbReference>
<protein>
    <submittedName>
        <fullName evidence="1">Uncharacterized protein</fullName>
    </submittedName>
</protein>